<dbReference type="Proteomes" id="UP000673447">
    <property type="component" value="Unassembled WGS sequence"/>
</dbReference>
<gene>
    <name evidence="2" type="ORF">J5837_07810</name>
</gene>
<sequence>MKPCAVPILIAIGLTACTAREPPAEAAAPAPPPAATPAMPGSDRDAHGCIGSAGYSWCESTGKCERPWELAKEKNFDNSAEAFAGYCRNPAK</sequence>
<dbReference type="RefSeq" id="WP_210536220.1">
    <property type="nucleotide sequence ID" value="NZ_JAGKTC010000002.1"/>
</dbReference>
<protein>
    <submittedName>
        <fullName evidence="2">Peptidase</fullName>
    </submittedName>
</protein>
<organism evidence="2 3">
    <name type="scientific">Pseudoxanthomonas helianthi</name>
    <dbReference type="NCBI Taxonomy" id="1453541"/>
    <lineage>
        <taxon>Bacteria</taxon>
        <taxon>Pseudomonadati</taxon>
        <taxon>Pseudomonadota</taxon>
        <taxon>Gammaproteobacteria</taxon>
        <taxon>Lysobacterales</taxon>
        <taxon>Lysobacteraceae</taxon>
        <taxon>Pseudoxanthomonas</taxon>
    </lineage>
</organism>
<keyword evidence="3" id="KW-1185">Reference proteome</keyword>
<name>A0A941AWB0_9GAMM</name>
<proteinExistence type="predicted"/>
<dbReference type="PROSITE" id="PS51257">
    <property type="entry name" value="PROKAR_LIPOPROTEIN"/>
    <property type="match status" value="1"/>
</dbReference>
<evidence type="ECO:0000313" key="2">
    <source>
        <dbReference type="EMBL" id="MBP3984333.1"/>
    </source>
</evidence>
<comment type="caution">
    <text evidence="2">The sequence shown here is derived from an EMBL/GenBank/DDBJ whole genome shotgun (WGS) entry which is preliminary data.</text>
</comment>
<evidence type="ECO:0000313" key="3">
    <source>
        <dbReference type="Proteomes" id="UP000673447"/>
    </source>
</evidence>
<reference evidence="2" key="1">
    <citation type="journal article" date="2016" name="Int. J. Syst. Evol. Microbiol.">
        <title>Pseudoxanthomonas helianthi sp. nov., isolated from roots of Jerusalem artichoke (Helianthus tuberosus).</title>
        <authorList>
            <person name="Kittiwongwattana C."/>
            <person name="Thawai C."/>
        </authorList>
    </citation>
    <scope>NUCLEOTIDE SEQUENCE</scope>
    <source>
        <strain evidence="2">110414</strain>
    </source>
</reference>
<evidence type="ECO:0000256" key="1">
    <source>
        <dbReference type="SAM" id="MobiDB-lite"/>
    </source>
</evidence>
<dbReference type="AlphaFoldDB" id="A0A941AWB0"/>
<reference evidence="2" key="2">
    <citation type="submission" date="2021-03" db="EMBL/GenBank/DDBJ databases">
        <authorList>
            <person name="Cao W."/>
        </authorList>
    </citation>
    <scope>NUCLEOTIDE SEQUENCE</scope>
    <source>
        <strain evidence="2">110414</strain>
    </source>
</reference>
<dbReference type="EMBL" id="JAGKTC010000002">
    <property type="protein sequence ID" value="MBP3984333.1"/>
    <property type="molecule type" value="Genomic_DNA"/>
</dbReference>
<feature type="region of interest" description="Disordered" evidence="1">
    <location>
        <begin position="22"/>
        <end position="43"/>
    </location>
</feature>
<accession>A0A941AWB0</accession>